<feature type="compositionally biased region" description="Low complexity" evidence="1">
    <location>
        <begin position="631"/>
        <end position="647"/>
    </location>
</feature>
<feature type="compositionally biased region" description="Basic and acidic residues" evidence="1">
    <location>
        <begin position="1400"/>
        <end position="1420"/>
    </location>
</feature>
<feature type="compositionally biased region" description="Basic residues" evidence="1">
    <location>
        <begin position="1076"/>
        <end position="1085"/>
    </location>
</feature>
<dbReference type="Proteomes" id="UP000008281">
    <property type="component" value="Unassembled WGS sequence"/>
</dbReference>
<dbReference type="PANTHER" id="PTHR22836">
    <property type="entry name" value="WD40 REPEAT PROTEIN"/>
    <property type="match status" value="1"/>
</dbReference>
<keyword evidence="3" id="KW-1185">Reference proteome</keyword>
<feature type="region of interest" description="Disordered" evidence="1">
    <location>
        <begin position="31"/>
        <end position="50"/>
    </location>
</feature>
<feature type="region of interest" description="Disordered" evidence="1">
    <location>
        <begin position="1387"/>
        <end position="1421"/>
    </location>
</feature>
<proteinExistence type="predicted"/>
<dbReference type="PANTHER" id="PTHR22836:SF0">
    <property type="entry name" value="PRE-MRNA 3' END PROCESSING PROTEIN WDR33"/>
    <property type="match status" value="1"/>
</dbReference>
<feature type="compositionally biased region" description="Polar residues" evidence="1">
    <location>
        <begin position="1387"/>
        <end position="1396"/>
    </location>
</feature>
<dbReference type="eggNOG" id="ENOG502S8P2">
    <property type="taxonomic scope" value="Eukaryota"/>
</dbReference>
<gene>
    <name evidence="2" type="ORF">CRE_17224</name>
</gene>
<dbReference type="InterPro" id="IPR045245">
    <property type="entry name" value="Pfs2-like"/>
</dbReference>
<protein>
    <submittedName>
        <fullName evidence="2">Uncharacterized protein</fullName>
    </submittedName>
</protein>
<feature type="compositionally biased region" description="Polar residues" evidence="1">
    <location>
        <begin position="939"/>
        <end position="948"/>
    </location>
</feature>
<evidence type="ECO:0000256" key="1">
    <source>
        <dbReference type="SAM" id="MobiDB-lite"/>
    </source>
</evidence>
<feature type="compositionally biased region" description="Polar residues" evidence="1">
    <location>
        <begin position="33"/>
        <end position="42"/>
    </location>
</feature>
<dbReference type="GO" id="GO:0005847">
    <property type="term" value="C:mRNA cleavage and polyadenylation specificity factor complex"/>
    <property type="evidence" value="ECO:0007669"/>
    <property type="project" value="TreeGrafter"/>
</dbReference>
<feature type="region of interest" description="Disordered" evidence="1">
    <location>
        <begin position="2263"/>
        <end position="2282"/>
    </location>
</feature>
<sequence>MSDNRLLESPSSIAGSARSTPAIQQLEHDVNRRFSQPQQASPPTIDPRIPHHLLLHHGTAPNMAFPQRSRSVAPQKNPPAKPRQNRKNRALTVAPKMSESERLFSQMTPIIRETIFTLCSSKTPPVPPYLLPPHIIRQLVEHILQLIRQQTPQSTGAQMPTQMISQVPTHNLQQANRLVPSQIPVQMQTQMNSQAPPQDLQQILQFHQAAQLATSQQHTQLAPQEPQKSVQGNPPSILQQMAHQIQQLNPQPTPSPASTRMATPVPHWNIQQMSQQIHQLESRSAFSPVRSRMATPVPQWSLQQTPQQILQQIAQQIGTQIPQQNVQQDAQQVLQKLSQQVCQLNAQPTFSPLHAQIAHQAPQRDLSHNSQHILQLMSQQLHRLDAQSTSSPATPQITSLAPQQSHEQIVRQIIQQFLHQVPQLNAQSMPPQLLAQLLQQTSHQVDPSVVQATLAPALTKTCPQLPQSPVPQQIPSQMVTQNTVTVPMTVVESRHSLTINAPEVQLPKEVSSTESRIFDRLRAVKMENLDNNSSSEIHLEQSEQFDADLEQQRIAKLELTEDPAEASTSQTLSAEDDALQGLLMMMKQDQFSQGDRQSTHPEIGKPTIQYQRLPTPSPAAQKRAAMKLQKEQQQQQRKQAQQLKQQQLQEQKRQKQLQQQQRKQQLLEQQQQKHAQQVHHQQWLQQQQQHKQEQQNPQMMMQKQHQHQLELQRLQRMHQEQQLQQQLTQQQNLMHMKAQQQTLPRPPPAHSVPIGMDPQLCNGSTHGIEPRQLSLNPRLSATDPQRFGSDPKLFGTDVRHFLAQLNLPPGTDVIQFLSQFQSLSVHRLPNPKPPSLPETTLPVGSSTQSHSASQFPVRPQENETHAVNTAQSNGLSPEELAKSLFTPQGNNIRVLIQILSIFLPASKPVTPNILRKPRGNEVNTSSNRLADHPLYGSTIPPSVQSLSGLAQPPVPAEQQPAPSAPNTPRRRKQILISDDHHQSTLLSPYPQVSDGFDSIKDTIDAVADPSYMSDDFDSIKNIIEAVANPLFVPSSSGEQDYGLNMSCDFPIEKSGAAETSSVPKLIEDEVMQLVSPHKRKSHKAKKDPQPRGRPRKNCANQLPFAQPLPQIQAPLVATGIDELAELASVNYRRKSKNDANHVEDEEEERERQAILEALPSNLRNQLKKEKEGRKKVSISRISLHKIIPLQGSNKNSISGGAIVTPTESFEDELSTDTVLSILENMTTTDPRSFLAGLKPNTFGSSESPDFPPEVVSKLLENFIVTLEQPLIKPQQDKEPEKVEELPPPLATFFAVAGVRLCILYENPVTIGHAPIWTDNSGPLLPYEWYRDGPKIKRRQMLTHPGLITLLEEIERSKNLPPKEPVFKPKIVTKAALKWMPESMQVSQEFTAPQSPASLKRKMDDTDSHDTSQPTAKKEPSDIEFCGNPESGDIFFQPPAKVKPSENELSEEVESDNNFQPPEVKEPSEIALCGIVESDDTFQPTAKVKPSEINLSEKVESEDTFQPPAKVKPSEIDLSEEVESDDNFQPPAVKEPSDIELCGTVETGDNFQPPEVKKPSEIELCGNVESDDNFQPSAVKESSEIALRGVVESDVSFQPTAKVKPSEINLSEKVEYDDTFQLPAKVKPSEIEFRRSVESDVAFFQPPEKAKPSEIEFCGEIKSVDTFFEPPAEKELSEIKLSEEVEYDNIFQPLAKVKPSEIKLCGIVESVPEPLHDSTPVNEGPFKIERITVQKFKPEKNKNKNKKLGFRTVNSLRKFITELQVFTDVIFETIKSEGIKTANAISSLVNHRVAEDINRQMNNFVQNCATAAFKYGRNVLLCRTGESTVTEFAFDSTSLDSGPRWCSWHEALVNSCVKNVTSKLVANKMKELRGLVKPAWRWLKRIKDPSCKKEASEYGKQIRSIYDTLEYKMDEFKKFYRAIKQRAEKWIAVKNNYREVELEREITNLKRAAVDFIGAPQRGRQNRLWPRLKKLCNSLFHLIQTHDAVVDVCMFASRLQALYYHAHEVFKDKVDVPETHKVLQSLEDTEHLFILAETKVLLLQMGNKSGRIQLIDAYIQGDAFNVEKGRLRRLMMSKAHPQVRKKCAEKMKIKKELFVKSCDVLGLKNIVSNFPSGNWETVIRKEEDRWRKTEKPGRRNFFEKSQLKNFDYALAIPPVFLSETAGNHTLTQMFMTLPQMTSLVDEKFKSIADADKREPKMYIQAIVPLFRMQPKGFQIPHFMLSTRKRPHKNEEVQELPKSFEQEDQELLKRYRHQLATSGTVASENGENCVPSNRGKHDEKQLDEETLRMLKNMQRLKMEQELKRMQIMESAFKNILSSEGNVVDRKIEELSSHDLANAMVEHTKGIKFNPKKTEQNIPPSKQEQVVSSEYEPEDDVSIVLCAIQRLTEQKASISNKKEKRSKRQEIEFLTDRFVHLQKIKAASMQKMTSRVQNNWPRTVTVADPQFEHMLDSLEFYDGYLLDKMDAVDFESKKCIPLDLIGIEDGVSLFTGLNNYVLDPDIIIFVQVANWKESIIRMTFNRSVTPTINLQNPQKL</sequence>
<dbReference type="InParanoid" id="E3MA67"/>
<feature type="region of interest" description="Disordered" evidence="1">
    <location>
        <begin position="1492"/>
        <end position="1534"/>
    </location>
</feature>
<feature type="region of interest" description="Disordered" evidence="1">
    <location>
        <begin position="1440"/>
        <end position="1463"/>
    </location>
</feature>
<feature type="compositionally biased region" description="Polar residues" evidence="1">
    <location>
        <begin position="865"/>
        <end position="875"/>
    </location>
</feature>
<feature type="region of interest" description="Disordered" evidence="1">
    <location>
        <begin position="828"/>
        <end position="875"/>
    </location>
</feature>
<feature type="region of interest" description="Disordered" evidence="1">
    <location>
        <begin position="909"/>
        <end position="969"/>
    </location>
</feature>
<accession>E3MA67</accession>
<evidence type="ECO:0000313" key="3">
    <source>
        <dbReference type="Proteomes" id="UP000008281"/>
    </source>
</evidence>
<feature type="region of interest" description="Disordered" evidence="1">
    <location>
        <begin position="678"/>
        <end position="709"/>
    </location>
</feature>
<dbReference type="EMBL" id="DS268431">
    <property type="protein sequence ID" value="EFO96823.1"/>
    <property type="molecule type" value="Genomic_DNA"/>
</dbReference>
<organism evidence="3">
    <name type="scientific">Caenorhabditis remanei</name>
    <name type="common">Caenorhabditis vulgaris</name>
    <dbReference type="NCBI Taxonomy" id="31234"/>
    <lineage>
        <taxon>Eukaryota</taxon>
        <taxon>Metazoa</taxon>
        <taxon>Ecdysozoa</taxon>
        <taxon>Nematoda</taxon>
        <taxon>Chromadorea</taxon>
        <taxon>Rhabditida</taxon>
        <taxon>Rhabditina</taxon>
        <taxon>Rhabditomorpha</taxon>
        <taxon>Rhabditoidea</taxon>
        <taxon>Rhabditidae</taxon>
        <taxon>Peloderinae</taxon>
        <taxon>Caenorhabditis</taxon>
    </lineage>
</organism>
<reference evidence="2" key="1">
    <citation type="submission" date="2007-07" db="EMBL/GenBank/DDBJ databases">
        <title>PCAP assembly of the Caenorhabditis remanei genome.</title>
        <authorList>
            <consortium name="The Caenorhabditis remanei Sequencing Consortium"/>
            <person name="Wilson R.K."/>
        </authorList>
    </citation>
    <scope>NUCLEOTIDE SEQUENCE [LARGE SCALE GENOMIC DNA]</scope>
    <source>
        <strain evidence="2">PB4641</strain>
    </source>
</reference>
<feature type="region of interest" description="Disordered" evidence="1">
    <location>
        <begin position="590"/>
        <end position="647"/>
    </location>
</feature>
<dbReference type="STRING" id="31234.E3MA67"/>
<feature type="region of interest" description="Disordered" evidence="1">
    <location>
        <begin position="1074"/>
        <end position="1100"/>
    </location>
</feature>
<evidence type="ECO:0000313" key="2">
    <source>
        <dbReference type="EMBL" id="EFO96823.1"/>
    </source>
</evidence>
<name>E3MA67_CAERE</name>
<feature type="region of interest" description="Disordered" evidence="1">
    <location>
        <begin position="1"/>
        <end position="20"/>
    </location>
</feature>
<dbReference type="FunCoup" id="E3MA67">
    <property type="interactions" value="511"/>
</dbReference>
<feature type="compositionally biased region" description="Acidic residues" evidence="1">
    <location>
        <begin position="1516"/>
        <end position="1525"/>
    </location>
</feature>
<feature type="region of interest" description="Disordered" evidence="1">
    <location>
        <begin position="62"/>
        <end position="90"/>
    </location>
</feature>
<feature type="region of interest" description="Disordered" evidence="1">
    <location>
        <begin position="214"/>
        <end position="233"/>
    </location>
</feature>
<feature type="compositionally biased region" description="Polar residues" evidence="1">
    <location>
        <begin position="842"/>
        <end position="854"/>
    </location>
</feature>
<dbReference type="OrthoDB" id="10342154at2759"/>
<dbReference type="GO" id="GO:0031124">
    <property type="term" value="P:mRNA 3'-end processing"/>
    <property type="evidence" value="ECO:0007669"/>
    <property type="project" value="InterPro"/>
</dbReference>
<dbReference type="HOGENOM" id="CLU_228278_0_0_1"/>